<reference evidence="1 2" key="1">
    <citation type="journal article" date="2011" name="J. Bacteriol.">
        <title>Complete genome sequence of seawater bacterium Glaciecola nitratireducens FR1064T.</title>
        <authorList>
            <person name="Bian F."/>
            <person name="Qin Q.L."/>
            <person name="Xie B.B."/>
            <person name="Shu Y.L."/>
            <person name="Zhang X.Y."/>
            <person name="Yu Y."/>
            <person name="Chen B."/>
            <person name="Chen X.L."/>
            <person name="Zhou B.C."/>
            <person name="Zhang Y.Z."/>
        </authorList>
    </citation>
    <scope>NUCLEOTIDE SEQUENCE [LARGE SCALE GENOMIC DNA]</scope>
    <source>
        <strain evidence="2">JCM 12485 / KCTC 12276 / FR1064</strain>
    </source>
</reference>
<keyword evidence="2" id="KW-1185">Reference proteome</keyword>
<evidence type="ECO:0000313" key="1">
    <source>
        <dbReference type="EMBL" id="AEP31626.1"/>
    </source>
</evidence>
<proteinExistence type="predicted"/>
<organism evidence="1 2">
    <name type="scientific">Glaciecola nitratireducens (strain JCM 12485 / KCTC 12276 / FR1064)</name>
    <dbReference type="NCBI Taxonomy" id="1085623"/>
    <lineage>
        <taxon>Bacteria</taxon>
        <taxon>Pseudomonadati</taxon>
        <taxon>Pseudomonadota</taxon>
        <taxon>Gammaproteobacteria</taxon>
        <taxon>Alteromonadales</taxon>
        <taxon>Alteromonadaceae</taxon>
        <taxon>Brumicola</taxon>
    </lineage>
</organism>
<dbReference type="EMBL" id="CP003060">
    <property type="protein sequence ID" value="AEP31626.1"/>
    <property type="molecule type" value="Genomic_DNA"/>
</dbReference>
<dbReference type="HOGENOM" id="CLU_3310446_0_0_6"/>
<protein>
    <submittedName>
        <fullName evidence="1">Uncharacterized protein</fullName>
    </submittedName>
</protein>
<sequence>MTISALRHSADITASGISPLLHDNNIKLSPSAPNILELF</sequence>
<evidence type="ECO:0000313" key="2">
    <source>
        <dbReference type="Proteomes" id="UP000009282"/>
    </source>
</evidence>
<gene>
    <name evidence="1" type="ordered locus">GNIT_3532</name>
</gene>
<dbReference type="Proteomes" id="UP000009282">
    <property type="component" value="Chromosome"/>
</dbReference>
<dbReference type="KEGG" id="gni:GNIT_3532"/>
<name>G4QNR7_GLANF</name>
<dbReference type="AlphaFoldDB" id="G4QNR7"/>
<accession>G4QNR7</accession>